<dbReference type="Gene3D" id="3.40.50.150">
    <property type="entry name" value="Vaccinia Virus protein VP39"/>
    <property type="match status" value="1"/>
</dbReference>
<dbReference type="InterPro" id="IPR029063">
    <property type="entry name" value="SAM-dependent_MTases_sf"/>
</dbReference>
<dbReference type="EMBL" id="UINC01016559">
    <property type="protein sequence ID" value="SVA68856.1"/>
    <property type="molecule type" value="Genomic_DNA"/>
</dbReference>
<sequence length="164" mass="18221">MQGKVLFVGVGTGLDIPSFPPDRDIIGIDISDRMLARATSKASMYRGRLELRELDVHDIDFAPGTFDQVFTSCTFCSVPNPVRGLEVLRRVLKPGGELRMFEHTGSGYFPFNCLLHLMNPVARLIGPEISRDTVGNVVRAGFQIVRVRHVYLDVLKTIHAVSPI</sequence>
<dbReference type="SUPFAM" id="SSF53335">
    <property type="entry name" value="S-adenosyl-L-methionine-dependent methyltransferases"/>
    <property type="match status" value="1"/>
</dbReference>
<dbReference type="PANTHER" id="PTHR45036">
    <property type="entry name" value="METHYLTRANSFERASE LIKE 7B"/>
    <property type="match status" value="1"/>
</dbReference>
<dbReference type="Pfam" id="PF08241">
    <property type="entry name" value="Methyltransf_11"/>
    <property type="match status" value="1"/>
</dbReference>
<dbReference type="CDD" id="cd02440">
    <property type="entry name" value="AdoMet_MTases"/>
    <property type="match status" value="1"/>
</dbReference>
<feature type="domain" description="Methyltransferase type 11" evidence="1">
    <location>
        <begin position="8"/>
        <end position="98"/>
    </location>
</feature>
<dbReference type="GO" id="GO:0008757">
    <property type="term" value="F:S-adenosylmethionine-dependent methyltransferase activity"/>
    <property type="evidence" value="ECO:0007669"/>
    <property type="project" value="InterPro"/>
</dbReference>
<protein>
    <recommendedName>
        <fullName evidence="1">Methyltransferase type 11 domain-containing protein</fullName>
    </recommendedName>
</protein>
<reference evidence="2" key="1">
    <citation type="submission" date="2018-05" db="EMBL/GenBank/DDBJ databases">
        <authorList>
            <person name="Lanie J.A."/>
            <person name="Ng W.-L."/>
            <person name="Kazmierczak K.M."/>
            <person name="Andrzejewski T.M."/>
            <person name="Davidsen T.M."/>
            <person name="Wayne K.J."/>
            <person name="Tettelin H."/>
            <person name="Glass J.I."/>
            <person name="Rusch D."/>
            <person name="Podicherti R."/>
            <person name="Tsui H.-C.T."/>
            <person name="Winkler M.E."/>
        </authorList>
    </citation>
    <scope>NUCLEOTIDE SEQUENCE</scope>
</reference>
<proteinExistence type="predicted"/>
<evidence type="ECO:0000313" key="2">
    <source>
        <dbReference type="EMBL" id="SVA68856.1"/>
    </source>
</evidence>
<name>A0A381XVK6_9ZZZZ</name>
<dbReference type="AlphaFoldDB" id="A0A381XVK6"/>
<dbReference type="InterPro" id="IPR052356">
    <property type="entry name" value="Thiol_S-MT"/>
</dbReference>
<dbReference type="InterPro" id="IPR013216">
    <property type="entry name" value="Methyltransf_11"/>
</dbReference>
<evidence type="ECO:0000259" key="1">
    <source>
        <dbReference type="Pfam" id="PF08241"/>
    </source>
</evidence>
<organism evidence="2">
    <name type="scientific">marine metagenome</name>
    <dbReference type="NCBI Taxonomy" id="408172"/>
    <lineage>
        <taxon>unclassified sequences</taxon>
        <taxon>metagenomes</taxon>
        <taxon>ecological metagenomes</taxon>
    </lineage>
</organism>
<accession>A0A381XVK6</accession>
<dbReference type="PANTHER" id="PTHR45036:SF1">
    <property type="entry name" value="METHYLTRANSFERASE LIKE 7A"/>
    <property type="match status" value="1"/>
</dbReference>
<gene>
    <name evidence="2" type="ORF">METZ01_LOCUS121710</name>
</gene>